<reference evidence="3" key="1">
    <citation type="submission" date="2020-08" db="EMBL/GenBank/DDBJ databases">
        <title>Genome public.</title>
        <authorList>
            <person name="Liu C."/>
            <person name="Sun Q."/>
        </authorList>
    </citation>
    <scope>NUCLEOTIDE SEQUENCE</scope>
    <source>
        <strain evidence="3">BX1005</strain>
    </source>
</reference>
<dbReference type="PANTHER" id="PTHR44757:SF2">
    <property type="entry name" value="BIOFILM ARCHITECTURE MAINTENANCE PROTEIN MBAA"/>
    <property type="match status" value="1"/>
</dbReference>
<dbReference type="Pfam" id="PF00563">
    <property type="entry name" value="EAL"/>
    <property type="match status" value="1"/>
</dbReference>
<feature type="domain" description="EAL" evidence="1">
    <location>
        <begin position="315"/>
        <end position="569"/>
    </location>
</feature>
<dbReference type="InterPro" id="IPR035965">
    <property type="entry name" value="PAS-like_dom_sf"/>
</dbReference>
<protein>
    <submittedName>
        <fullName evidence="3">Bifunctional diguanylate cyclase/phosphodiesterase</fullName>
    </submittedName>
</protein>
<dbReference type="SUPFAM" id="SSF141868">
    <property type="entry name" value="EAL domain-like"/>
    <property type="match status" value="1"/>
</dbReference>
<evidence type="ECO:0000313" key="4">
    <source>
        <dbReference type="Proteomes" id="UP000606720"/>
    </source>
</evidence>
<name>A0A923LMB8_9FIRM</name>
<comment type="caution">
    <text evidence="3">The sequence shown here is derived from an EMBL/GenBank/DDBJ whole genome shotgun (WGS) entry which is preliminary data.</text>
</comment>
<accession>A0A923LMB8</accession>
<evidence type="ECO:0000259" key="2">
    <source>
        <dbReference type="PROSITE" id="PS50887"/>
    </source>
</evidence>
<feature type="domain" description="GGDEF" evidence="2">
    <location>
        <begin position="179"/>
        <end position="306"/>
    </location>
</feature>
<evidence type="ECO:0000259" key="1">
    <source>
        <dbReference type="PROSITE" id="PS50883"/>
    </source>
</evidence>
<dbReference type="Proteomes" id="UP000606720">
    <property type="component" value="Unassembled WGS sequence"/>
</dbReference>
<dbReference type="PROSITE" id="PS50887">
    <property type="entry name" value="GGDEF"/>
    <property type="match status" value="1"/>
</dbReference>
<dbReference type="Gene3D" id="3.30.450.20">
    <property type="entry name" value="PAS domain"/>
    <property type="match status" value="1"/>
</dbReference>
<sequence>MIELDATVTAGWNLLEDPALNNLPGGIIIYEVTPDQVKIHYLNNKAYKILGCKTEEIDRSRELELADLVTEWELERVQKELTTDMELDGSCVCWFQGKECNGRNPWYSLHAEQMKTISSRRLYLAILLDVTKSKEEELEAKKLAARSQYIFEHDSLTGLYRKEIFEKKVDALLAANPQSDYAIVMWDAEHFKLINELFGYETGNQLLVRAAALMRRYVGNKGVAGRVGADQFIACIPLERLDMQKAFRRIKRMIDEMHLDYEVRISAGIYVIIDKKESVDLMCDKASMALSSIKGKYMESYAYYDSKMMHSMIHEQEIKNEMQEALDQEQFKIYVQPKYDIASGAIVGGEALVRWQHPGKGFVSPNDFIPYFEKNGFISSMDQYIWKNVAEYLENCVKESKRVLPISVNASRIDFYRDNLYEHFTELLKEYNLASKYLELEVTESAYTADEDVIYSTLEQLQKVGMTILIDDFGSGYSSFNMMKQAPVDVLKLDMEFLRGLDEGGRGKTIVKHMVQLAQDLMIPVIAEGVETQEHVELLQEIGCDYAQGYYYSKPVPLEEYDKMVQKSRK</sequence>
<dbReference type="InterPro" id="IPR035919">
    <property type="entry name" value="EAL_sf"/>
</dbReference>
<proteinExistence type="predicted"/>
<dbReference type="PANTHER" id="PTHR44757">
    <property type="entry name" value="DIGUANYLATE CYCLASE DGCP"/>
    <property type="match status" value="1"/>
</dbReference>
<dbReference type="SUPFAM" id="SSF55785">
    <property type="entry name" value="PYP-like sensor domain (PAS domain)"/>
    <property type="match status" value="1"/>
</dbReference>
<dbReference type="SUPFAM" id="SSF55073">
    <property type="entry name" value="Nucleotide cyclase"/>
    <property type="match status" value="1"/>
</dbReference>
<dbReference type="NCBIfam" id="TIGR00254">
    <property type="entry name" value="GGDEF"/>
    <property type="match status" value="1"/>
</dbReference>
<dbReference type="CDD" id="cd01949">
    <property type="entry name" value="GGDEF"/>
    <property type="match status" value="1"/>
</dbReference>
<dbReference type="InterPro" id="IPR029787">
    <property type="entry name" value="Nucleotide_cyclase"/>
</dbReference>
<dbReference type="EMBL" id="JACOPH010000002">
    <property type="protein sequence ID" value="MBC5713519.1"/>
    <property type="molecule type" value="Genomic_DNA"/>
</dbReference>
<organism evidence="3 4">
    <name type="scientific">Roseburia zhanii</name>
    <dbReference type="NCBI Taxonomy" id="2763064"/>
    <lineage>
        <taxon>Bacteria</taxon>
        <taxon>Bacillati</taxon>
        <taxon>Bacillota</taxon>
        <taxon>Clostridia</taxon>
        <taxon>Lachnospirales</taxon>
        <taxon>Lachnospiraceae</taxon>
        <taxon>Roseburia</taxon>
    </lineage>
</organism>
<dbReference type="Gene3D" id="3.20.20.450">
    <property type="entry name" value="EAL domain"/>
    <property type="match status" value="1"/>
</dbReference>
<dbReference type="RefSeq" id="WP_186866433.1">
    <property type="nucleotide sequence ID" value="NZ_JACOPH010000002.1"/>
</dbReference>
<dbReference type="InterPro" id="IPR001633">
    <property type="entry name" value="EAL_dom"/>
</dbReference>
<dbReference type="InterPro" id="IPR043128">
    <property type="entry name" value="Rev_trsase/Diguanyl_cyclase"/>
</dbReference>
<dbReference type="SMART" id="SM00052">
    <property type="entry name" value="EAL"/>
    <property type="match status" value="1"/>
</dbReference>
<dbReference type="Pfam" id="PF00990">
    <property type="entry name" value="GGDEF"/>
    <property type="match status" value="1"/>
</dbReference>
<dbReference type="SMART" id="SM00267">
    <property type="entry name" value="GGDEF"/>
    <property type="match status" value="1"/>
</dbReference>
<evidence type="ECO:0000313" key="3">
    <source>
        <dbReference type="EMBL" id="MBC5713519.1"/>
    </source>
</evidence>
<keyword evidence="4" id="KW-1185">Reference proteome</keyword>
<dbReference type="Gene3D" id="3.30.70.270">
    <property type="match status" value="1"/>
</dbReference>
<dbReference type="InterPro" id="IPR000160">
    <property type="entry name" value="GGDEF_dom"/>
</dbReference>
<dbReference type="AlphaFoldDB" id="A0A923LMB8"/>
<gene>
    <name evidence="3" type="ORF">H8S17_04695</name>
</gene>
<dbReference type="PROSITE" id="PS50883">
    <property type="entry name" value="EAL"/>
    <property type="match status" value="1"/>
</dbReference>
<dbReference type="CDD" id="cd01948">
    <property type="entry name" value="EAL"/>
    <property type="match status" value="1"/>
</dbReference>
<dbReference type="InterPro" id="IPR052155">
    <property type="entry name" value="Biofilm_reg_signaling"/>
</dbReference>